<accession>A0A066X2I4</accession>
<dbReference type="HOGENOM" id="CLU_1042116_0_0_1"/>
<protein>
    <submittedName>
        <fullName evidence="2">Uncharacterized protein</fullName>
    </submittedName>
</protein>
<reference evidence="3" key="1">
    <citation type="journal article" date="2014" name="Genome Announc.">
        <title>Draft genome sequence of Colletotrichum sublineola, a destructive pathogen of cultivated sorghum.</title>
        <authorList>
            <person name="Baroncelli R."/>
            <person name="Sanz-Martin J.M."/>
            <person name="Rech G.E."/>
            <person name="Sukno S.A."/>
            <person name="Thon M.R."/>
        </authorList>
    </citation>
    <scope>NUCLEOTIDE SEQUENCE [LARGE SCALE GENOMIC DNA]</scope>
    <source>
        <strain evidence="3">TX430BB</strain>
    </source>
</reference>
<keyword evidence="1" id="KW-1133">Transmembrane helix</keyword>
<evidence type="ECO:0000313" key="2">
    <source>
        <dbReference type="EMBL" id="KDN60185.1"/>
    </source>
</evidence>
<dbReference type="OrthoDB" id="10530364at2759"/>
<dbReference type="EMBL" id="JMSE01001542">
    <property type="protein sequence ID" value="KDN60185.1"/>
    <property type="molecule type" value="Genomic_DNA"/>
</dbReference>
<proteinExistence type="predicted"/>
<comment type="caution">
    <text evidence="2">The sequence shown here is derived from an EMBL/GenBank/DDBJ whole genome shotgun (WGS) entry which is preliminary data.</text>
</comment>
<evidence type="ECO:0000256" key="1">
    <source>
        <dbReference type="SAM" id="Phobius"/>
    </source>
</evidence>
<dbReference type="AlphaFoldDB" id="A0A066X2I4"/>
<feature type="transmembrane region" description="Helical" evidence="1">
    <location>
        <begin position="240"/>
        <end position="264"/>
    </location>
</feature>
<name>A0A066X2I4_COLSU</name>
<keyword evidence="1" id="KW-0472">Membrane</keyword>
<dbReference type="Proteomes" id="UP000027238">
    <property type="component" value="Unassembled WGS sequence"/>
</dbReference>
<sequence>MSLRQTRLSQPPNLSVRCDAVGLSRDRRAPVHIHEQRVAERRLIYLVRLTKSSPPATAAVQLVEAWYRQVIRFRNLQTDGTAPLGLTGHSLRALSTCRSRLARHLASRGYQSSAVVLAVDDVFIARSETDCPIHGPVIQQQRARRSTPIPIHPTKAKSTASAFRATESTAEYKGYSLSHELLVGTGCEPLPDTYTNTTCSTDKRDSSPKALTAYRKHDAAKSIHVWVRNRTRAARVDATLIPPTAFILLLFASVLLAIAAWWLLSRV</sequence>
<evidence type="ECO:0000313" key="3">
    <source>
        <dbReference type="Proteomes" id="UP000027238"/>
    </source>
</evidence>
<organism evidence="2 3">
    <name type="scientific">Colletotrichum sublineola</name>
    <name type="common">Sorghum anthracnose fungus</name>
    <dbReference type="NCBI Taxonomy" id="1173701"/>
    <lineage>
        <taxon>Eukaryota</taxon>
        <taxon>Fungi</taxon>
        <taxon>Dikarya</taxon>
        <taxon>Ascomycota</taxon>
        <taxon>Pezizomycotina</taxon>
        <taxon>Sordariomycetes</taxon>
        <taxon>Hypocreomycetidae</taxon>
        <taxon>Glomerellales</taxon>
        <taxon>Glomerellaceae</taxon>
        <taxon>Colletotrichum</taxon>
        <taxon>Colletotrichum graminicola species complex</taxon>
    </lineage>
</organism>
<keyword evidence="3" id="KW-1185">Reference proteome</keyword>
<keyword evidence="1" id="KW-0812">Transmembrane</keyword>
<gene>
    <name evidence="2" type="ORF">CSUB01_06982</name>
</gene>